<dbReference type="PANTHER" id="PTHR30373">
    <property type="entry name" value="UPF0603 PROTEIN YGCG"/>
    <property type="match status" value="1"/>
</dbReference>
<dbReference type="Pfam" id="PF04536">
    <property type="entry name" value="TPM_phosphatase"/>
    <property type="match status" value="1"/>
</dbReference>
<dbReference type="STRING" id="477680.SAMN05421788_1064"/>
<accession>A0A173MES5</accession>
<dbReference type="AlphaFoldDB" id="A0A173MES5"/>
<dbReference type="OrthoDB" id="9810918at2"/>
<dbReference type="EMBL" id="FTOR01000006">
    <property type="protein sequence ID" value="SIT23769.1"/>
    <property type="molecule type" value="Genomic_DNA"/>
</dbReference>
<feature type="signal peptide" evidence="1">
    <location>
        <begin position="1"/>
        <end position="24"/>
    </location>
</feature>
<proteinExistence type="predicted"/>
<dbReference type="RefSeq" id="WP_076380235.1">
    <property type="nucleotide sequence ID" value="NZ_AP017422.1"/>
</dbReference>
<feature type="chain" id="PRO_5030022850" description="TPM domain-containing protein" evidence="1">
    <location>
        <begin position="25"/>
        <end position="164"/>
    </location>
</feature>
<keyword evidence="1" id="KW-0732">Signal</keyword>
<dbReference type="PANTHER" id="PTHR30373:SF2">
    <property type="entry name" value="UPF0603 PROTEIN YGCG"/>
    <property type="match status" value="1"/>
</dbReference>
<keyword evidence="4" id="KW-1185">Reference proteome</keyword>
<dbReference type="Gene3D" id="3.10.310.50">
    <property type="match status" value="1"/>
</dbReference>
<name>A0A173MES5_9BACT</name>
<evidence type="ECO:0000313" key="4">
    <source>
        <dbReference type="Proteomes" id="UP000186917"/>
    </source>
</evidence>
<evidence type="ECO:0000256" key="1">
    <source>
        <dbReference type="SAM" id="SignalP"/>
    </source>
</evidence>
<reference evidence="4" key="1">
    <citation type="submission" date="2017-01" db="EMBL/GenBank/DDBJ databases">
        <authorList>
            <person name="Varghese N."/>
            <person name="Submissions S."/>
        </authorList>
    </citation>
    <scope>NUCLEOTIDE SEQUENCE [LARGE SCALE GENOMIC DNA]</scope>
    <source>
        <strain evidence="4">DSM 21054</strain>
    </source>
</reference>
<dbReference type="KEGG" id="fln:FLA_1943"/>
<evidence type="ECO:0000259" key="2">
    <source>
        <dbReference type="Pfam" id="PF04536"/>
    </source>
</evidence>
<feature type="domain" description="TPM" evidence="2">
    <location>
        <begin position="30"/>
        <end position="154"/>
    </location>
</feature>
<dbReference type="InterPro" id="IPR007621">
    <property type="entry name" value="TPM_dom"/>
</dbReference>
<dbReference type="Proteomes" id="UP000186917">
    <property type="component" value="Unassembled WGS sequence"/>
</dbReference>
<organism evidence="3 4">
    <name type="scientific">Filimonas lacunae</name>
    <dbReference type="NCBI Taxonomy" id="477680"/>
    <lineage>
        <taxon>Bacteria</taxon>
        <taxon>Pseudomonadati</taxon>
        <taxon>Bacteroidota</taxon>
        <taxon>Chitinophagia</taxon>
        <taxon>Chitinophagales</taxon>
        <taxon>Chitinophagaceae</taxon>
        <taxon>Filimonas</taxon>
    </lineage>
</organism>
<sequence length="164" mass="17737">MRIKQMISAGLFSVFLLSAQFSFAQLKGVVTDDANVLTPATETTLLQQLQKEEKESGNKIYVYTVKVYNQKDIDNLLAGAAKTVVASKSGKKSGAILLVVSPESRKIKIIASEGLEDRLNNEMCTQLIKSEIVPPVKKGDYDTGVKAGVAALQKALKGAYVSRD</sequence>
<gene>
    <name evidence="3" type="ORF">SAMN05421788_1064</name>
</gene>
<protein>
    <recommendedName>
        <fullName evidence="2">TPM domain-containing protein</fullName>
    </recommendedName>
</protein>
<evidence type="ECO:0000313" key="3">
    <source>
        <dbReference type="EMBL" id="SIT23769.1"/>
    </source>
</evidence>